<dbReference type="RefSeq" id="WP_168665767.1">
    <property type="nucleotide sequence ID" value="NZ_JAAXKX010000001.1"/>
</dbReference>
<feature type="transmembrane region" description="Helical" evidence="8">
    <location>
        <begin position="365"/>
        <end position="389"/>
    </location>
</feature>
<dbReference type="SUPFAM" id="SSF103473">
    <property type="entry name" value="MFS general substrate transporter"/>
    <property type="match status" value="1"/>
</dbReference>
<feature type="transmembrane region" description="Helical" evidence="8">
    <location>
        <begin position="283"/>
        <end position="301"/>
    </location>
</feature>
<evidence type="ECO:0000313" key="11">
    <source>
        <dbReference type="Proteomes" id="UP000740754"/>
    </source>
</evidence>
<comment type="caution">
    <text evidence="10">The sequence shown here is derived from an EMBL/GenBank/DDBJ whole genome shotgun (WGS) entry which is preliminary data.</text>
</comment>
<dbReference type="InterPro" id="IPR020846">
    <property type="entry name" value="MFS_dom"/>
</dbReference>
<proteinExistence type="inferred from homology"/>
<keyword evidence="4" id="KW-1003">Cell membrane</keyword>
<evidence type="ECO:0000256" key="4">
    <source>
        <dbReference type="ARBA" id="ARBA00022475"/>
    </source>
</evidence>
<dbReference type="PROSITE" id="PS50850">
    <property type="entry name" value="MFS"/>
    <property type="match status" value="1"/>
</dbReference>
<evidence type="ECO:0000256" key="3">
    <source>
        <dbReference type="ARBA" id="ARBA00022448"/>
    </source>
</evidence>
<feature type="transmembrane region" description="Helical" evidence="8">
    <location>
        <begin position="251"/>
        <end position="271"/>
    </location>
</feature>
<keyword evidence="7 8" id="KW-0472">Membrane</keyword>
<dbReference type="Gene3D" id="1.20.1250.20">
    <property type="entry name" value="MFS general substrate transporter like domains"/>
    <property type="match status" value="1"/>
</dbReference>
<feature type="transmembrane region" description="Helical" evidence="8">
    <location>
        <begin position="169"/>
        <end position="189"/>
    </location>
</feature>
<feature type="transmembrane region" description="Helical" evidence="8">
    <location>
        <begin position="12"/>
        <end position="31"/>
    </location>
</feature>
<evidence type="ECO:0000259" key="9">
    <source>
        <dbReference type="PROSITE" id="PS50850"/>
    </source>
</evidence>
<comment type="similarity">
    <text evidence="2">Belongs to the major facilitator superfamily.</text>
</comment>
<comment type="subcellular location">
    <subcellularLocation>
        <location evidence="1">Cell membrane</location>
        <topology evidence="1">Multi-pass membrane protein</topology>
    </subcellularLocation>
</comment>
<keyword evidence="11" id="KW-1185">Reference proteome</keyword>
<dbReference type="Pfam" id="PF07690">
    <property type="entry name" value="MFS_1"/>
    <property type="match status" value="1"/>
</dbReference>
<protein>
    <submittedName>
        <fullName evidence="10">MFS transporter</fullName>
    </submittedName>
</protein>
<dbReference type="InterPro" id="IPR036259">
    <property type="entry name" value="MFS_trans_sf"/>
</dbReference>
<reference evidence="10 11" key="1">
    <citation type="submission" date="2020-04" db="EMBL/GenBank/DDBJ databases">
        <title>Draft Whole-Genome sequence of Marichromatium bheemlicum DSM 18632, type strain.</title>
        <authorList>
            <person name="Kyndt J.A."/>
            <person name="Meyer T.E."/>
        </authorList>
    </citation>
    <scope>NUCLEOTIDE SEQUENCE [LARGE SCALE GENOMIC DNA]</scope>
    <source>
        <strain evidence="10 11">DSM 18632</strain>
    </source>
</reference>
<feature type="transmembrane region" description="Helical" evidence="8">
    <location>
        <begin position="219"/>
        <end position="239"/>
    </location>
</feature>
<name>A0ABX1I3F8_9GAMM</name>
<evidence type="ECO:0000256" key="1">
    <source>
        <dbReference type="ARBA" id="ARBA00004651"/>
    </source>
</evidence>
<gene>
    <name evidence="10" type="ORF">HF203_01220</name>
</gene>
<keyword evidence="5 8" id="KW-0812">Transmembrane</keyword>
<keyword evidence="3" id="KW-0813">Transport</keyword>
<dbReference type="PANTHER" id="PTHR43271">
    <property type="entry name" value="BLL2771 PROTEIN"/>
    <property type="match status" value="1"/>
</dbReference>
<dbReference type="EMBL" id="JAAXKX010000001">
    <property type="protein sequence ID" value="NKN31847.1"/>
    <property type="molecule type" value="Genomic_DNA"/>
</dbReference>
<feature type="transmembrane region" description="Helical" evidence="8">
    <location>
        <begin position="341"/>
        <end position="359"/>
    </location>
</feature>
<sequence length="422" mass="44863">MNPPITARTPAFWRATLALCLGSIAIFANLYAPQPLLPLLRSDLGISELEASLTVSVTTFTLGLSLLLFGPLSDAIGRRAIMFTTLALTTACALALAFAPDFGTLLALRALQGFFLGGVPALALAYLGDEFDHEALLLAVGIYIGGNSIGGIAGRLLSGASAAEWGWQASFLAAGLLSLAVLIAFFLLLPPSRRFQPKPLRPRAMAADLAHHLRNPSILGAYFIGGLNFMVFINLYSYVTFLLSAPPYHLSPMWLGMLFLTYLSGTVAATFSGRLVRGRSQPLAMAAGTLLLLGGTLLTLIPHLGAIIAGLMINAVGFFFAHSQAASWVSHKATRARASASSLYLVFYYGGASLGGFYLGPYWHLAGWSGVVLGAALALTLTLGLALWLHAREYGGDCNCQWWRRLTGACRETVLPAEVNGR</sequence>
<evidence type="ECO:0000256" key="6">
    <source>
        <dbReference type="ARBA" id="ARBA00022989"/>
    </source>
</evidence>
<dbReference type="PANTHER" id="PTHR43271:SF1">
    <property type="entry name" value="INNER MEMBRANE TRANSPORT PROTEIN YNFM"/>
    <property type="match status" value="1"/>
</dbReference>
<evidence type="ECO:0000256" key="2">
    <source>
        <dbReference type="ARBA" id="ARBA00008335"/>
    </source>
</evidence>
<feature type="transmembrane region" description="Helical" evidence="8">
    <location>
        <begin position="135"/>
        <end position="157"/>
    </location>
</feature>
<dbReference type="CDD" id="cd17324">
    <property type="entry name" value="MFS_NepI_like"/>
    <property type="match status" value="1"/>
</dbReference>
<organism evidence="10 11">
    <name type="scientific">Marichromatium bheemlicum</name>
    <dbReference type="NCBI Taxonomy" id="365339"/>
    <lineage>
        <taxon>Bacteria</taxon>
        <taxon>Pseudomonadati</taxon>
        <taxon>Pseudomonadota</taxon>
        <taxon>Gammaproteobacteria</taxon>
        <taxon>Chromatiales</taxon>
        <taxon>Chromatiaceae</taxon>
        <taxon>Marichromatium</taxon>
    </lineage>
</organism>
<feature type="domain" description="Major facilitator superfamily (MFS) profile" evidence="9">
    <location>
        <begin position="15"/>
        <end position="392"/>
    </location>
</feature>
<evidence type="ECO:0000256" key="5">
    <source>
        <dbReference type="ARBA" id="ARBA00022692"/>
    </source>
</evidence>
<evidence type="ECO:0000313" key="10">
    <source>
        <dbReference type="EMBL" id="NKN31847.1"/>
    </source>
</evidence>
<keyword evidence="6 8" id="KW-1133">Transmembrane helix</keyword>
<evidence type="ECO:0000256" key="8">
    <source>
        <dbReference type="SAM" id="Phobius"/>
    </source>
</evidence>
<feature type="transmembrane region" description="Helical" evidence="8">
    <location>
        <begin position="307"/>
        <end position="329"/>
    </location>
</feature>
<dbReference type="Proteomes" id="UP000740754">
    <property type="component" value="Unassembled WGS sequence"/>
</dbReference>
<evidence type="ECO:0000256" key="7">
    <source>
        <dbReference type="ARBA" id="ARBA00023136"/>
    </source>
</evidence>
<dbReference type="InterPro" id="IPR011701">
    <property type="entry name" value="MFS"/>
</dbReference>
<feature type="transmembrane region" description="Helical" evidence="8">
    <location>
        <begin position="51"/>
        <end position="69"/>
    </location>
</feature>
<feature type="transmembrane region" description="Helical" evidence="8">
    <location>
        <begin position="81"/>
        <end position="100"/>
    </location>
</feature>
<accession>A0ABX1I3F8</accession>
<feature type="transmembrane region" description="Helical" evidence="8">
    <location>
        <begin position="106"/>
        <end position="128"/>
    </location>
</feature>